<reference evidence="4" key="1">
    <citation type="submission" date="2021-10" db="EMBL/GenBank/DDBJ databases">
        <authorList>
            <person name="Dean J.D."/>
            <person name="Kim M.K."/>
            <person name="Newey C.N."/>
            <person name="Stoker T.S."/>
            <person name="Thompson D.W."/>
            <person name="Grose J.H."/>
        </authorList>
    </citation>
    <scope>NUCLEOTIDE SEQUENCE</scope>
    <source>
        <strain evidence="4">BT178</strain>
    </source>
</reference>
<dbReference type="Proteomes" id="UP001165296">
    <property type="component" value="Unassembled WGS sequence"/>
</dbReference>
<dbReference type="InterPro" id="IPR002509">
    <property type="entry name" value="NODB_dom"/>
</dbReference>
<name>A0ABS8AQC8_9BACT</name>
<evidence type="ECO:0000313" key="4">
    <source>
        <dbReference type="EMBL" id="MCB2408428.1"/>
    </source>
</evidence>
<dbReference type="Gene3D" id="3.20.20.370">
    <property type="entry name" value="Glycoside hydrolase/deacetylase"/>
    <property type="match status" value="1"/>
</dbReference>
<dbReference type="InterPro" id="IPR011330">
    <property type="entry name" value="Glyco_hydro/deAcase_b/a-brl"/>
</dbReference>
<keyword evidence="1 2" id="KW-0732">Signal</keyword>
<keyword evidence="5" id="KW-1185">Reference proteome</keyword>
<evidence type="ECO:0000256" key="1">
    <source>
        <dbReference type="ARBA" id="ARBA00022729"/>
    </source>
</evidence>
<evidence type="ECO:0000259" key="3">
    <source>
        <dbReference type="Pfam" id="PF01522"/>
    </source>
</evidence>
<dbReference type="RefSeq" id="WP_226175498.1">
    <property type="nucleotide sequence ID" value="NZ_JAJADR010000002.1"/>
</dbReference>
<dbReference type="InterPro" id="IPR051398">
    <property type="entry name" value="Polysacch_Deacetylase"/>
</dbReference>
<organism evidence="4 5">
    <name type="scientific">Hymenobacter lucidus</name>
    <dbReference type="NCBI Taxonomy" id="2880930"/>
    <lineage>
        <taxon>Bacteria</taxon>
        <taxon>Pseudomonadati</taxon>
        <taxon>Bacteroidota</taxon>
        <taxon>Cytophagia</taxon>
        <taxon>Cytophagales</taxon>
        <taxon>Hymenobacteraceae</taxon>
        <taxon>Hymenobacter</taxon>
    </lineage>
</organism>
<dbReference type="SUPFAM" id="SSF88713">
    <property type="entry name" value="Glycoside hydrolase/deacetylase"/>
    <property type="match status" value="1"/>
</dbReference>
<evidence type="ECO:0000313" key="5">
    <source>
        <dbReference type="Proteomes" id="UP001165296"/>
    </source>
</evidence>
<dbReference type="PANTHER" id="PTHR34216:SF11">
    <property type="entry name" value="CHITOOLIGOSACCHARIDE DEACETYLASE"/>
    <property type="match status" value="1"/>
</dbReference>
<sequence>MKTVFLLAILLTTSALAAAQPGHASQPRRAIICLTYDDGLPSHLRTVLPQLDSAGLKATFFLNAIQGASTAVGEASPAVAGWTAAALRGHELANHTLFHACPEKLGWPKALAVESYTEERMLAEISTQNALLALLDPRRKTRSFAFPCNNFLLGATDYAGLIRQRGLVRYGRAGGTRASVVTDFWGLDPMKVPSWMVEEGTSVQELVAFAERVRQAGGLGIYQFHGVGAEFFRVSASTHRAFLAYLKAHPDAYWVTTFSEAMDFVTRK</sequence>
<dbReference type="Pfam" id="PF01522">
    <property type="entry name" value="Polysacc_deac_1"/>
    <property type="match status" value="1"/>
</dbReference>
<proteinExistence type="predicted"/>
<gene>
    <name evidence="4" type="ORF">LGH74_10610</name>
</gene>
<dbReference type="EMBL" id="JAJADR010000002">
    <property type="protein sequence ID" value="MCB2408428.1"/>
    <property type="molecule type" value="Genomic_DNA"/>
</dbReference>
<dbReference type="PANTHER" id="PTHR34216">
    <property type="match status" value="1"/>
</dbReference>
<feature type="chain" id="PRO_5045483002" evidence="2">
    <location>
        <begin position="18"/>
        <end position="268"/>
    </location>
</feature>
<comment type="caution">
    <text evidence="4">The sequence shown here is derived from an EMBL/GenBank/DDBJ whole genome shotgun (WGS) entry which is preliminary data.</text>
</comment>
<feature type="signal peptide" evidence="2">
    <location>
        <begin position="1"/>
        <end position="17"/>
    </location>
</feature>
<feature type="domain" description="NodB homology" evidence="3">
    <location>
        <begin position="27"/>
        <end position="148"/>
    </location>
</feature>
<evidence type="ECO:0000256" key="2">
    <source>
        <dbReference type="SAM" id="SignalP"/>
    </source>
</evidence>
<accession>A0ABS8AQC8</accession>
<protein>
    <submittedName>
        <fullName evidence="4">Polysaccharide deacetylase family protein</fullName>
    </submittedName>
</protein>